<dbReference type="AlphaFoldDB" id="I0K6Q5"/>
<organism evidence="2 3">
    <name type="scientific">Fibrella aestuarina BUZ 2</name>
    <dbReference type="NCBI Taxonomy" id="1166018"/>
    <lineage>
        <taxon>Bacteria</taxon>
        <taxon>Pseudomonadati</taxon>
        <taxon>Bacteroidota</taxon>
        <taxon>Cytophagia</taxon>
        <taxon>Cytophagales</taxon>
        <taxon>Spirosomataceae</taxon>
        <taxon>Fibrella</taxon>
    </lineage>
</organism>
<sequence length="94" mass="10078">MARHKGSGPAVDLTEAQFTALVVDIKRFGNNVVARKAGLSKNYISMIIKRRSGISINTLGLLRDAIKDLKKINSGSGNSESTVIDKVASVTYEA</sequence>
<proteinExistence type="predicted"/>
<evidence type="ECO:0000259" key="1">
    <source>
        <dbReference type="PROSITE" id="PS50943"/>
    </source>
</evidence>
<protein>
    <recommendedName>
        <fullName evidence="1">HTH cro/C1-type domain-containing protein</fullName>
    </recommendedName>
</protein>
<dbReference type="STRING" id="1166018.FAES_1798"/>
<dbReference type="HOGENOM" id="CLU_2381873_0_0_10"/>
<reference evidence="2 3" key="1">
    <citation type="journal article" date="2012" name="J. Bacteriol.">
        <title>Genome Sequence of Fibrella aestuarina BUZ 2T, a Filamentous Marine Bacterium.</title>
        <authorList>
            <person name="Filippini M."/>
            <person name="Qi W."/>
            <person name="Blom J."/>
            <person name="Goesmann A."/>
            <person name="Smits T.H."/>
            <person name="Bagheri H.C."/>
        </authorList>
    </citation>
    <scope>NUCLEOTIDE SEQUENCE [LARGE SCALE GENOMIC DNA]</scope>
    <source>
        <strain evidence="3">BUZ 2T</strain>
    </source>
</reference>
<dbReference type="RefSeq" id="WP_015330907.1">
    <property type="nucleotide sequence ID" value="NC_020054.1"/>
</dbReference>
<keyword evidence="3" id="KW-1185">Reference proteome</keyword>
<name>I0K6Q5_9BACT</name>
<evidence type="ECO:0000313" key="2">
    <source>
        <dbReference type="EMBL" id="CCG99808.1"/>
    </source>
</evidence>
<dbReference type="Proteomes" id="UP000011058">
    <property type="component" value="Chromosome"/>
</dbReference>
<dbReference type="KEGG" id="fae:FAES_1798"/>
<feature type="domain" description="HTH cro/C1-type" evidence="1">
    <location>
        <begin position="33"/>
        <end position="72"/>
    </location>
</feature>
<gene>
    <name evidence="2" type="ORF">FAES_1798</name>
</gene>
<dbReference type="PROSITE" id="PS50943">
    <property type="entry name" value="HTH_CROC1"/>
    <property type="match status" value="1"/>
</dbReference>
<evidence type="ECO:0000313" key="3">
    <source>
        <dbReference type="Proteomes" id="UP000011058"/>
    </source>
</evidence>
<dbReference type="InterPro" id="IPR001387">
    <property type="entry name" value="Cro/C1-type_HTH"/>
</dbReference>
<dbReference type="EMBL" id="HE796683">
    <property type="protein sequence ID" value="CCG99808.1"/>
    <property type="molecule type" value="Genomic_DNA"/>
</dbReference>
<accession>I0K6Q5</accession>
<dbReference type="OrthoDB" id="9949396at2"/>